<organism evidence="1 2">
    <name type="scientific">Laccaria amethystina LaAM-08-1</name>
    <dbReference type="NCBI Taxonomy" id="1095629"/>
    <lineage>
        <taxon>Eukaryota</taxon>
        <taxon>Fungi</taxon>
        <taxon>Dikarya</taxon>
        <taxon>Basidiomycota</taxon>
        <taxon>Agaricomycotina</taxon>
        <taxon>Agaricomycetes</taxon>
        <taxon>Agaricomycetidae</taxon>
        <taxon>Agaricales</taxon>
        <taxon>Agaricineae</taxon>
        <taxon>Hydnangiaceae</taxon>
        <taxon>Laccaria</taxon>
    </lineage>
</organism>
<dbReference type="EMBL" id="KN838651">
    <property type="protein sequence ID" value="KIJ99212.1"/>
    <property type="molecule type" value="Genomic_DNA"/>
</dbReference>
<reference evidence="2" key="2">
    <citation type="submission" date="2015-01" db="EMBL/GenBank/DDBJ databases">
        <title>Evolutionary Origins and Diversification of the Mycorrhizal Mutualists.</title>
        <authorList>
            <consortium name="DOE Joint Genome Institute"/>
            <consortium name="Mycorrhizal Genomics Consortium"/>
            <person name="Kohler A."/>
            <person name="Kuo A."/>
            <person name="Nagy L.G."/>
            <person name="Floudas D."/>
            <person name="Copeland A."/>
            <person name="Barry K.W."/>
            <person name="Cichocki N."/>
            <person name="Veneault-Fourrey C."/>
            <person name="LaButti K."/>
            <person name="Lindquist E.A."/>
            <person name="Lipzen A."/>
            <person name="Lundell T."/>
            <person name="Morin E."/>
            <person name="Murat C."/>
            <person name="Riley R."/>
            <person name="Ohm R."/>
            <person name="Sun H."/>
            <person name="Tunlid A."/>
            <person name="Henrissat B."/>
            <person name="Grigoriev I.V."/>
            <person name="Hibbett D.S."/>
            <person name="Martin F."/>
        </authorList>
    </citation>
    <scope>NUCLEOTIDE SEQUENCE [LARGE SCALE GENOMIC DNA]</scope>
    <source>
        <strain evidence="2">LaAM-08-1</strain>
    </source>
</reference>
<keyword evidence="2" id="KW-1185">Reference proteome</keyword>
<feature type="non-terminal residue" evidence="1">
    <location>
        <position position="61"/>
    </location>
</feature>
<name>A0A0C9XTF1_9AGAR</name>
<accession>A0A0C9XTF1</accession>
<evidence type="ECO:0000313" key="1">
    <source>
        <dbReference type="EMBL" id="KIJ99212.1"/>
    </source>
</evidence>
<gene>
    <name evidence="1" type="ORF">K443DRAFT_60754</name>
</gene>
<proteinExistence type="predicted"/>
<dbReference type="AlphaFoldDB" id="A0A0C9XTF1"/>
<feature type="non-terminal residue" evidence="1">
    <location>
        <position position="1"/>
    </location>
</feature>
<evidence type="ECO:0000313" key="2">
    <source>
        <dbReference type="Proteomes" id="UP000054477"/>
    </source>
</evidence>
<protein>
    <submittedName>
        <fullName evidence="1">Uncharacterized protein</fullName>
    </submittedName>
</protein>
<sequence length="61" mass="6997">HRQQALVRDRLGGKLGTYMTITQARTSASWNHKTFAYSTQIGLKNWPLPLVQTMPLWLTRG</sequence>
<dbReference type="Proteomes" id="UP000054477">
    <property type="component" value="Unassembled WGS sequence"/>
</dbReference>
<dbReference type="HOGENOM" id="CLU_199226_0_0_1"/>
<reference evidence="1 2" key="1">
    <citation type="submission" date="2014-04" db="EMBL/GenBank/DDBJ databases">
        <authorList>
            <consortium name="DOE Joint Genome Institute"/>
            <person name="Kuo A."/>
            <person name="Kohler A."/>
            <person name="Nagy L.G."/>
            <person name="Floudas D."/>
            <person name="Copeland A."/>
            <person name="Barry K.W."/>
            <person name="Cichocki N."/>
            <person name="Veneault-Fourrey C."/>
            <person name="LaButti K."/>
            <person name="Lindquist E.A."/>
            <person name="Lipzen A."/>
            <person name="Lundell T."/>
            <person name="Morin E."/>
            <person name="Murat C."/>
            <person name="Sun H."/>
            <person name="Tunlid A."/>
            <person name="Henrissat B."/>
            <person name="Grigoriev I.V."/>
            <person name="Hibbett D.S."/>
            <person name="Martin F."/>
            <person name="Nordberg H.P."/>
            <person name="Cantor M.N."/>
            <person name="Hua S.X."/>
        </authorList>
    </citation>
    <scope>NUCLEOTIDE SEQUENCE [LARGE SCALE GENOMIC DNA]</scope>
    <source>
        <strain evidence="1 2">LaAM-08-1</strain>
    </source>
</reference>